<name>A0A7X3JYZ6_9BACL</name>
<sequence>MDLLSRIDCNFIPVGNILESIDWYVNKLGCKFMWHDGGYAALNVTVHHPKEGQGNIVLGQAMITLVQADEVRPLYFTFDGRKHPIINFFTQDIMYTCQTFRDKGIDVSEVKEYGTLKSLEFIDNNGHLMGVCSF</sequence>
<keyword evidence="2" id="KW-1185">Reference proteome</keyword>
<dbReference type="AlphaFoldDB" id="A0A7X3JYZ6"/>
<dbReference type="RefSeq" id="WP_157334551.1">
    <property type="nucleotide sequence ID" value="NZ_RHLK01000003.1"/>
</dbReference>
<comment type="caution">
    <text evidence="1">The sequence shown here is derived from an EMBL/GenBank/DDBJ whole genome shotgun (WGS) entry which is preliminary data.</text>
</comment>
<dbReference type="SUPFAM" id="SSF54593">
    <property type="entry name" value="Glyoxalase/Bleomycin resistance protein/Dihydroxybiphenyl dioxygenase"/>
    <property type="match status" value="1"/>
</dbReference>
<evidence type="ECO:0008006" key="3">
    <source>
        <dbReference type="Google" id="ProtNLM"/>
    </source>
</evidence>
<dbReference type="Proteomes" id="UP000490800">
    <property type="component" value="Unassembled WGS sequence"/>
</dbReference>
<accession>A0A7X3JYZ6</accession>
<dbReference type="EMBL" id="RHLK01000003">
    <property type="protein sequence ID" value="MVO99542.1"/>
    <property type="molecule type" value="Genomic_DNA"/>
</dbReference>
<protein>
    <recommendedName>
        <fullName evidence="3">VOC domain-containing protein</fullName>
    </recommendedName>
</protein>
<gene>
    <name evidence="1" type="ORF">EDM21_08370</name>
</gene>
<evidence type="ECO:0000313" key="1">
    <source>
        <dbReference type="EMBL" id="MVO99542.1"/>
    </source>
</evidence>
<proteinExistence type="predicted"/>
<dbReference type="InterPro" id="IPR029068">
    <property type="entry name" value="Glyas_Bleomycin-R_OHBP_Dase"/>
</dbReference>
<dbReference type="Gene3D" id="3.10.180.10">
    <property type="entry name" value="2,3-Dihydroxybiphenyl 1,2-Dioxygenase, domain 1"/>
    <property type="match status" value="1"/>
</dbReference>
<organism evidence="1 2">
    <name type="scientific">Paenibacillus lutrae</name>
    <dbReference type="NCBI Taxonomy" id="2078573"/>
    <lineage>
        <taxon>Bacteria</taxon>
        <taxon>Bacillati</taxon>
        <taxon>Bacillota</taxon>
        <taxon>Bacilli</taxon>
        <taxon>Bacillales</taxon>
        <taxon>Paenibacillaceae</taxon>
        <taxon>Paenibacillus</taxon>
    </lineage>
</organism>
<dbReference type="OrthoDB" id="2184229at2"/>
<reference evidence="1 2" key="1">
    <citation type="journal article" date="2019" name="Microorganisms">
        <title>Paenibacillus lutrae sp. nov., A Chitinolytic Species Isolated from A River Otter in Castril Natural Park, Granada, Spain.</title>
        <authorList>
            <person name="Rodriguez M."/>
            <person name="Reina J.C."/>
            <person name="Bejar V."/>
            <person name="Llamas I."/>
        </authorList>
    </citation>
    <scope>NUCLEOTIDE SEQUENCE [LARGE SCALE GENOMIC DNA]</scope>
    <source>
        <strain evidence="1 2">N10</strain>
    </source>
</reference>
<evidence type="ECO:0000313" key="2">
    <source>
        <dbReference type="Proteomes" id="UP000490800"/>
    </source>
</evidence>